<dbReference type="KEGG" id="pfaa:MM59RIKEN_34050"/>
<accession>A0A830U981</accession>
<gene>
    <name evidence="5" type="ORF">MM59RIKEN_34050</name>
</gene>
<keyword evidence="2" id="KW-0238">DNA-binding</keyword>
<feature type="domain" description="HTH deoR-type" evidence="4">
    <location>
        <begin position="12"/>
        <end position="67"/>
    </location>
</feature>
<keyword evidence="3" id="KW-0804">Transcription</keyword>
<dbReference type="InterPro" id="IPR036390">
    <property type="entry name" value="WH_DNA-bd_sf"/>
</dbReference>
<keyword evidence="5" id="KW-0614">Plasmid</keyword>
<dbReference type="Gene3D" id="1.10.10.10">
    <property type="entry name" value="Winged helix-like DNA-binding domain superfamily/Winged helix DNA-binding domain"/>
    <property type="match status" value="1"/>
</dbReference>
<dbReference type="InterPro" id="IPR050313">
    <property type="entry name" value="Carb_Metab_HTH_regulators"/>
</dbReference>
<evidence type="ECO:0000313" key="6">
    <source>
        <dbReference type="Proteomes" id="UP000679848"/>
    </source>
</evidence>
<evidence type="ECO:0000256" key="3">
    <source>
        <dbReference type="ARBA" id="ARBA00023163"/>
    </source>
</evidence>
<dbReference type="Pfam" id="PF08220">
    <property type="entry name" value="HTH_DeoR"/>
    <property type="match status" value="1"/>
</dbReference>
<dbReference type="SUPFAM" id="SSF46785">
    <property type="entry name" value="Winged helix' DNA-binding domain"/>
    <property type="match status" value="1"/>
</dbReference>
<dbReference type="PROSITE" id="PS51000">
    <property type="entry name" value="HTH_DEOR_2"/>
    <property type="match status" value="1"/>
</dbReference>
<protein>
    <submittedName>
        <fullName evidence="5">DeoR family transcriptional regulator</fullName>
    </submittedName>
</protein>
<dbReference type="GO" id="GO:0003700">
    <property type="term" value="F:DNA-binding transcription factor activity"/>
    <property type="evidence" value="ECO:0007669"/>
    <property type="project" value="InterPro"/>
</dbReference>
<geneLocation type="plasmid" evidence="5 6">
    <name>pMM59_01</name>
</geneLocation>
<keyword evidence="6" id="KW-1185">Reference proteome</keyword>
<dbReference type="PANTHER" id="PTHR30363">
    <property type="entry name" value="HTH-TYPE TRANSCRIPTIONAL REGULATOR SRLR-RELATED"/>
    <property type="match status" value="1"/>
</dbReference>
<evidence type="ECO:0000256" key="2">
    <source>
        <dbReference type="ARBA" id="ARBA00023125"/>
    </source>
</evidence>
<dbReference type="InterPro" id="IPR036388">
    <property type="entry name" value="WH-like_DNA-bd_sf"/>
</dbReference>
<dbReference type="Proteomes" id="UP000679848">
    <property type="component" value="Plasmid pMM59_01"/>
</dbReference>
<dbReference type="PROSITE" id="PS00894">
    <property type="entry name" value="HTH_DEOR_1"/>
    <property type="match status" value="1"/>
</dbReference>
<dbReference type="PANTHER" id="PTHR30363:SF44">
    <property type="entry name" value="AGA OPERON TRANSCRIPTIONAL REPRESSOR-RELATED"/>
    <property type="match status" value="1"/>
</dbReference>
<proteinExistence type="predicted"/>
<dbReference type="SMART" id="SM01134">
    <property type="entry name" value="DeoRC"/>
    <property type="match status" value="1"/>
</dbReference>
<dbReference type="InterPro" id="IPR037171">
    <property type="entry name" value="NagB/RpiA_transferase-like"/>
</dbReference>
<sequence>MRMPPSPQSLLAPERRAKILELVRHDKSVLVKDLCVQFGVTSETIRKDLTLLEQEGHLIKTYGGAYIQDGVKNEIDVSIRKMLLPEIKDAIGQRCASLVEEGDTVFLDESTTCLAVARHLLHRDITVVTNSLDIAQVFSDSGQGKLLLSGGELDRKNRCFVGGSAEDFLSRYYMDKSFVSCRGADRAAGITDGSAVNGRIRSMMLQRAKQRFLVLDHTKLNKANFFRICDFDAIHTVVADAFPDTGWWEFFRQRGIQVLESGTQGG</sequence>
<dbReference type="InterPro" id="IPR018356">
    <property type="entry name" value="Tscrpt_reg_HTH_DeoR_CS"/>
</dbReference>
<evidence type="ECO:0000256" key="1">
    <source>
        <dbReference type="ARBA" id="ARBA00023015"/>
    </source>
</evidence>
<dbReference type="EMBL" id="AP023421">
    <property type="protein sequence ID" value="BCK86086.1"/>
    <property type="molecule type" value="Genomic_DNA"/>
</dbReference>
<keyword evidence="1" id="KW-0805">Transcription regulation</keyword>
<dbReference type="AlphaFoldDB" id="A0A830U981"/>
<dbReference type="SUPFAM" id="SSF100950">
    <property type="entry name" value="NagB/RpiA/CoA transferase-like"/>
    <property type="match status" value="1"/>
</dbReference>
<reference evidence="5" key="1">
    <citation type="submission" date="2020-09" db="EMBL/GenBank/DDBJ databases">
        <title>New species isolated from human feces.</title>
        <authorList>
            <person name="Kitahara M."/>
            <person name="Shigeno Y."/>
            <person name="Shime M."/>
            <person name="Matsumoto Y."/>
            <person name="Nakamura S."/>
            <person name="Motooka D."/>
            <person name="Fukuoka S."/>
            <person name="Nishikawa H."/>
            <person name="Benno Y."/>
        </authorList>
    </citation>
    <scope>NUCLEOTIDE SEQUENCE</scope>
    <source>
        <strain evidence="5">MM59</strain>
        <plasmid evidence="5">pMM59_01</plasmid>
    </source>
</reference>
<evidence type="ECO:0000259" key="4">
    <source>
        <dbReference type="PROSITE" id="PS51000"/>
    </source>
</evidence>
<name>A0A830U981_9FIRM</name>
<dbReference type="InterPro" id="IPR001034">
    <property type="entry name" value="DeoR_HTH"/>
</dbReference>
<dbReference type="Pfam" id="PF00455">
    <property type="entry name" value="DeoRC"/>
    <property type="match status" value="1"/>
</dbReference>
<dbReference type="GO" id="GO:0003677">
    <property type="term" value="F:DNA binding"/>
    <property type="evidence" value="ECO:0007669"/>
    <property type="project" value="UniProtKB-KW"/>
</dbReference>
<evidence type="ECO:0000313" key="5">
    <source>
        <dbReference type="EMBL" id="BCK86086.1"/>
    </source>
</evidence>
<organism evidence="5 6">
    <name type="scientific">Pusillibacter faecalis</name>
    <dbReference type="NCBI Taxonomy" id="2714358"/>
    <lineage>
        <taxon>Bacteria</taxon>
        <taxon>Bacillati</taxon>
        <taxon>Bacillota</taxon>
        <taxon>Clostridia</taxon>
        <taxon>Eubacteriales</taxon>
        <taxon>Oscillospiraceae</taxon>
        <taxon>Pusillibacter</taxon>
    </lineage>
</organism>
<dbReference type="InterPro" id="IPR014036">
    <property type="entry name" value="DeoR-like_C"/>
</dbReference>
<dbReference type="SMART" id="SM00420">
    <property type="entry name" value="HTH_DEOR"/>
    <property type="match status" value="1"/>
</dbReference>